<sequence length="167" mass="19509">MHSRPIVKTKRSKHSVYSDRELWSLLTTSLEKKKANKRRRDPDMLRNAVLELTVQKLNEEITDRCMKKVKRRKLEDSYEWQESPDGLGWNMTASYQDDEDLLGKRPCATPMVTCCQVTIEEREKSMVCTETAEVTGKCNAFACSFKLNVCRWLLNCFLVKPQIEELK</sequence>
<comment type="caution">
    <text evidence="1">The sequence shown here is derived from an EMBL/GenBank/DDBJ whole genome shotgun (WGS) entry which is preliminary data.</text>
</comment>
<evidence type="ECO:0000313" key="2">
    <source>
        <dbReference type="Proteomes" id="UP000275408"/>
    </source>
</evidence>
<protein>
    <submittedName>
        <fullName evidence="1">Uncharacterized protein</fullName>
    </submittedName>
</protein>
<keyword evidence="2" id="KW-1185">Reference proteome</keyword>
<dbReference type="EMBL" id="RCHS01003769">
    <property type="protein sequence ID" value="RMX39867.1"/>
    <property type="molecule type" value="Genomic_DNA"/>
</dbReference>
<dbReference type="AlphaFoldDB" id="A0A3M6TEK9"/>
<evidence type="ECO:0000313" key="1">
    <source>
        <dbReference type="EMBL" id="RMX39867.1"/>
    </source>
</evidence>
<gene>
    <name evidence="1" type="ORF">pdam_00013446</name>
</gene>
<dbReference type="Proteomes" id="UP000275408">
    <property type="component" value="Unassembled WGS sequence"/>
</dbReference>
<name>A0A3M6TEK9_POCDA</name>
<organism evidence="1 2">
    <name type="scientific">Pocillopora damicornis</name>
    <name type="common">Cauliflower coral</name>
    <name type="synonym">Millepora damicornis</name>
    <dbReference type="NCBI Taxonomy" id="46731"/>
    <lineage>
        <taxon>Eukaryota</taxon>
        <taxon>Metazoa</taxon>
        <taxon>Cnidaria</taxon>
        <taxon>Anthozoa</taxon>
        <taxon>Hexacorallia</taxon>
        <taxon>Scleractinia</taxon>
        <taxon>Astrocoeniina</taxon>
        <taxon>Pocilloporidae</taxon>
        <taxon>Pocillopora</taxon>
    </lineage>
</organism>
<reference evidence="1 2" key="1">
    <citation type="journal article" date="2018" name="Sci. Rep.">
        <title>Comparative analysis of the Pocillopora damicornis genome highlights role of immune system in coral evolution.</title>
        <authorList>
            <person name="Cunning R."/>
            <person name="Bay R.A."/>
            <person name="Gillette P."/>
            <person name="Baker A.C."/>
            <person name="Traylor-Knowles N."/>
        </authorList>
    </citation>
    <scope>NUCLEOTIDE SEQUENCE [LARGE SCALE GENOMIC DNA]</scope>
    <source>
        <strain evidence="1">RSMAS</strain>
        <tissue evidence="1">Whole animal</tissue>
    </source>
</reference>
<accession>A0A3M6TEK9</accession>
<proteinExistence type="predicted"/>